<keyword evidence="5" id="KW-0694">RNA-binding</keyword>
<evidence type="ECO:0000313" key="8">
    <source>
        <dbReference type="EMBL" id="CEG00669.1"/>
    </source>
</evidence>
<dbReference type="SUPFAM" id="SSF90229">
    <property type="entry name" value="CCCH zinc finger"/>
    <property type="match status" value="3"/>
</dbReference>
<reference evidence="9" key="3">
    <citation type="submission" date="2017-04" db="EMBL/GenBank/DDBJ databases">
        <title>Population genomics of picophytoplankton unveils novel chromosome hypervariability.</title>
        <authorList>
            <consortium name="DOE Joint Genome Institute"/>
            <person name="Blanc-Mathieu R."/>
            <person name="Krasovec M."/>
            <person name="Hebrard M."/>
            <person name="Yau S."/>
            <person name="Desgranges E."/>
            <person name="Martin J."/>
            <person name="Schackwitz W."/>
            <person name="Kuo A."/>
            <person name="Salin G."/>
            <person name="Donnadieu C."/>
            <person name="Desdevises Y."/>
            <person name="Sanchez-Ferandin S."/>
            <person name="Moreau H."/>
            <person name="Rivals E."/>
            <person name="Grigoriev I.V."/>
            <person name="Grimsley N."/>
            <person name="Eyre-Walker A."/>
            <person name="Piganeau G."/>
        </authorList>
    </citation>
    <scope>NUCLEOTIDE SEQUENCE [LARGE SCALE GENOMIC DNA]</scope>
    <source>
        <strain evidence="9">RCC 1115</strain>
    </source>
</reference>
<dbReference type="InterPro" id="IPR004087">
    <property type="entry name" value="KH_dom"/>
</dbReference>
<dbReference type="AlphaFoldDB" id="A0A096P9K7"/>
<accession>A0A454XTM7</accession>
<dbReference type="SMART" id="SM00322">
    <property type="entry name" value="KH"/>
    <property type="match status" value="1"/>
</dbReference>
<evidence type="ECO:0000256" key="2">
    <source>
        <dbReference type="ARBA" id="ARBA00022737"/>
    </source>
</evidence>
<dbReference type="GO" id="GO:0010468">
    <property type="term" value="P:regulation of gene expression"/>
    <property type="evidence" value="ECO:0007669"/>
    <property type="project" value="UniProtKB-ARBA"/>
</dbReference>
<proteinExistence type="predicted"/>
<organism evidence="8 10">
    <name type="scientific">Ostreococcus tauri</name>
    <name type="common">Marine green alga</name>
    <dbReference type="NCBI Taxonomy" id="70448"/>
    <lineage>
        <taxon>Eukaryota</taxon>
        <taxon>Viridiplantae</taxon>
        <taxon>Chlorophyta</taxon>
        <taxon>Mamiellophyceae</taxon>
        <taxon>Mamiellales</taxon>
        <taxon>Bathycoccaceae</taxon>
        <taxon>Ostreococcus</taxon>
    </lineage>
</organism>
<dbReference type="GO" id="GO:0003729">
    <property type="term" value="F:mRNA binding"/>
    <property type="evidence" value="ECO:0007669"/>
    <property type="project" value="InterPro"/>
</dbReference>
<dbReference type="STRING" id="70448.A0A096P9K7"/>
<dbReference type="EMBL" id="KZ155791">
    <property type="protein sequence ID" value="OUS45245.1"/>
    <property type="molecule type" value="Genomic_DNA"/>
</dbReference>
<dbReference type="SMART" id="SM00356">
    <property type="entry name" value="ZnF_C3H1"/>
    <property type="match status" value="3"/>
</dbReference>
<dbReference type="GO" id="GO:0008270">
    <property type="term" value="F:zinc ion binding"/>
    <property type="evidence" value="ECO:0007669"/>
    <property type="project" value="UniProtKB-KW"/>
</dbReference>
<dbReference type="PANTHER" id="PTHR12547">
    <property type="entry name" value="CCCH ZINC FINGER/TIS11-RELATED"/>
    <property type="match status" value="1"/>
</dbReference>
<dbReference type="PROSITE" id="PS50103">
    <property type="entry name" value="ZF_C3H1"/>
    <property type="match status" value="3"/>
</dbReference>
<dbReference type="SUPFAM" id="SSF54791">
    <property type="entry name" value="Eukaryotic type KH-domain (KH-domain type I)"/>
    <property type="match status" value="1"/>
</dbReference>
<dbReference type="InterPro" id="IPR036612">
    <property type="entry name" value="KH_dom_type_1_sf"/>
</dbReference>
<keyword evidence="10" id="KW-1185">Reference proteome</keyword>
<evidence type="ECO:0000259" key="7">
    <source>
        <dbReference type="PROSITE" id="PS50103"/>
    </source>
</evidence>
<feature type="zinc finger region" description="C3H1-type" evidence="6">
    <location>
        <begin position="225"/>
        <end position="253"/>
    </location>
</feature>
<gene>
    <name evidence="9" type="ORF">BE221DRAFT_16037</name>
    <name evidence="8" type="ORF">OT_ostta18g00170</name>
</gene>
<dbReference type="InterPro" id="IPR041367">
    <property type="entry name" value="Znf-CCCH_4"/>
</dbReference>
<dbReference type="InParanoid" id="A0A096P9K7"/>
<dbReference type="OrthoDB" id="410307at2759"/>
<dbReference type="Pfam" id="PF14608">
    <property type="entry name" value="zf-CCCH_2"/>
    <property type="match status" value="1"/>
</dbReference>
<dbReference type="FunFam" id="4.10.1000.10:FF:000003">
    <property type="entry name" value="Zinc finger CCCH domain-containing protein"/>
    <property type="match status" value="2"/>
</dbReference>
<evidence type="ECO:0000256" key="4">
    <source>
        <dbReference type="ARBA" id="ARBA00022833"/>
    </source>
</evidence>
<dbReference type="GO" id="GO:0051252">
    <property type="term" value="P:regulation of RNA metabolic process"/>
    <property type="evidence" value="ECO:0007669"/>
    <property type="project" value="UniProtKB-ARBA"/>
</dbReference>
<accession>A0A096P9K7</accession>
<dbReference type="InterPro" id="IPR004088">
    <property type="entry name" value="KH_dom_type_1"/>
</dbReference>
<feature type="zinc finger region" description="C3H1-type" evidence="6">
    <location>
        <begin position="79"/>
        <end position="107"/>
    </location>
</feature>
<protein>
    <submittedName>
        <fullName evidence="8">Zinc finger, CCCH-type</fullName>
    </submittedName>
</protein>
<feature type="zinc finger region" description="C3H1-type" evidence="6">
    <location>
        <begin position="23"/>
        <end position="51"/>
    </location>
</feature>
<sequence length="270" mass="29562">MIENDANVVSIPVEEAGGGNGKTTEDRLCTKFFSIHGCAYGDDCHFLHTYRAGLTLPSRPAPLPYVYAVNAHGMHMNEKVKTRLCRHFQSPEGCRYGERCFFAHGEAELRTEEFNIATGIGMPGCGTGSAFEQCVLVPVPQAHVGTVVGKAGSNIARTSSESGAKVSMLSAEYTNSDGSRLCRVVGTPLDVQKAKDMIEHRLVIARRKKRDDGKSLRDDKSSMKPYKTKICVSWINNGSCTFGDNCHFAHGEVQLQKRFGNDENVESIVL</sequence>
<dbReference type="Gene3D" id="4.10.1000.10">
    <property type="entry name" value="Zinc finger, CCCH-type"/>
    <property type="match status" value="2"/>
</dbReference>
<evidence type="ECO:0000256" key="1">
    <source>
        <dbReference type="ARBA" id="ARBA00022723"/>
    </source>
</evidence>
<reference evidence="8 10" key="1">
    <citation type="journal article" date="2006" name="Proc. Natl. Acad. Sci. U.S.A.">
        <title>Genome analysis of the smallest free-living eukaryote Ostreococcus tauri unveils many unique features.</title>
        <authorList>
            <person name="Derelle E."/>
            <person name="Ferraz C."/>
            <person name="Rombauts S."/>
            <person name="Rouze P."/>
            <person name="Worden A.Z."/>
            <person name="Robbens S."/>
            <person name="Partensky F."/>
            <person name="Degroeve S."/>
            <person name="Echeynie S."/>
            <person name="Cooke R."/>
            <person name="Saeys Y."/>
            <person name="Wuyts J."/>
            <person name="Jabbari K."/>
            <person name="Bowler C."/>
            <person name="Panaud O."/>
            <person name="Piegu B."/>
            <person name="Ball S.G."/>
            <person name="Ral J.-P."/>
            <person name="Bouget F.-Y."/>
            <person name="Piganeau G."/>
            <person name="De Baets B."/>
            <person name="Picard A."/>
            <person name="Delseny M."/>
            <person name="Demaille J."/>
            <person name="Van de Peer Y."/>
            <person name="Moreau H."/>
        </authorList>
    </citation>
    <scope>NUCLEOTIDE SEQUENCE [LARGE SCALE GENOMIC DNA]</scope>
    <source>
        <strain evidence="8 10">OTTH0595</strain>
    </source>
</reference>
<dbReference type="PROSITE" id="PS50084">
    <property type="entry name" value="KH_TYPE_1"/>
    <property type="match status" value="1"/>
</dbReference>
<dbReference type="Pfam" id="PF00013">
    <property type="entry name" value="KH_1"/>
    <property type="match status" value="1"/>
</dbReference>
<keyword evidence="4 6" id="KW-0862">Zinc</keyword>
<dbReference type="FunCoup" id="A0A096P9K7">
    <property type="interactions" value="737"/>
</dbReference>
<feature type="domain" description="C3H1-type" evidence="7">
    <location>
        <begin position="23"/>
        <end position="51"/>
    </location>
</feature>
<dbReference type="Proteomes" id="UP000195557">
    <property type="component" value="Unassembled WGS sequence"/>
</dbReference>
<dbReference type="InterPro" id="IPR000571">
    <property type="entry name" value="Znf_CCCH"/>
</dbReference>
<evidence type="ECO:0000256" key="6">
    <source>
        <dbReference type="PROSITE-ProRule" id="PRU00723"/>
    </source>
</evidence>
<dbReference type="Pfam" id="PF18044">
    <property type="entry name" value="zf-CCCH_4"/>
    <property type="match status" value="1"/>
</dbReference>
<feature type="domain" description="C3H1-type" evidence="7">
    <location>
        <begin position="225"/>
        <end position="253"/>
    </location>
</feature>
<name>A0A096P9K7_OSTTA</name>
<dbReference type="InterPro" id="IPR045877">
    <property type="entry name" value="ZFP36-like"/>
</dbReference>
<reference evidence="8" key="2">
    <citation type="journal article" date="2014" name="BMC Genomics">
        <title>An improved genome of the model marine alga Ostreococcus tauri unfolds by assessing Illumina de novo assemblies.</title>
        <authorList>
            <person name="Blanc-Mathieu R."/>
            <person name="Verhelst B."/>
            <person name="Derelle E."/>
            <person name="Rombauts S."/>
            <person name="Bouget F.Y."/>
            <person name="Carre I."/>
            <person name="Chateau A."/>
            <person name="Eyre-Walker A."/>
            <person name="Grimsley N."/>
            <person name="Moreau H."/>
            <person name="Piegu B."/>
            <person name="Rivals E."/>
            <person name="Schackwitz W."/>
            <person name="Van de Peer Y."/>
            <person name="Piganeau G."/>
        </authorList>
    </citation>
    <scope>NUCLEOTIDE SEQUENCE</scope>
    <source>
        <strain evidence="8">RCC4221</strain>
    </source>
</reference>
<keyword evidence="2" id="KW-0677">Repeat</keyword>
<feature type="domain" description="C3H1-type" evidence="7">
    <location>
        <begin position="79"/>
        <end position="107"/>
    </location>
</feature>
<dbReference type="CDD" id="cd00105">
    <property type="entry name" value="KH-I"/>
    <property type="match status" value="1"/>
</dbReference>
<keyword evidence="1 6" id="KW-0479">Metal-binding</keyword>
<evidence type="ECO:0000313" key="10">
    <source>
        <dbReference type="Proteomes" id="UP000009170"/>
    </source>
</evidence>
<dbReference type="Pfam" id="PF00642">
    <property type="entry name" value="zf-CCCH"/>
    <property type="match status" value="1"/>
</dbReference>
<dbReference type="Gene3D" id="3.30.1370.10">
    <property type="entry name" value="K Homology domain, type 1"/>
    <property type="match status" value="1"/>
</dbReference>
<evidence type="ECO:0000256" key="3">
    <source>
        <dbReference type="ARBA" id="ARBA00022771"/>
    </source>
</evidence>
<keyword evidence="3 6" id="KW-0863">Zinc-finger</keyword>
<dbReference type="EMBL" id="CAID01000018">
    <property type="protein sequence ID" value="CEG00669.1"/>
    <property type="molecule type" value="Genomic_DNA"/>
</dbReference>
<accession>A0A1Y5IE38</accession>
<evidence type="ECO:0000256" key="5">
    <source>
        <dbReference type="PROSITE-ProRule" id="PRU00117"/>
    </source>
</evidence>
<dbReference type="Proteomes" id="UP000009170">
    <property type="component" value="Unassembled WGS sequence"/>
</dbReference>
<dbReference type="InterPro" id="IPR036855">
    <property type="entry name" value="Znf_CCCH_sf"/>
</dbReference>
<evidence type="ECO:0000313" key="9">
    <source>
        <dbReference type="EMBL" id="OUS45245.1"/>
    </source>
</evidence>